<dbReference type="PROSITE" id="PS01034">
    <property type="entry name" value="GH16_1"/>
    <property type="match status" value="1"/>
</dbReference>
<accession>A0A3L6E209</accession>
<dbReference type="InterPro" id="IPR008263">
    <property type="entry name" value="GH16_AS"/>
</dbReference>
<keyword evidence="1 5" id="KW-0378">Hydrolase</keyword>
<protein>
    <submittedName>
        <fullName evidence="5">Putative xyloglucan endotransglucosylase/hydrolase protein 8</fullName>
    </submittedName>
</protein>
<feature type="domain" description="GH16" evidence="4">
    <location>
        <begin position="233"/>
        <end position="388"/>
    </location>
</feature>
<dbReference type="InterPro" id="IPR013320">
    <property type="entry name" value="ConA-like_dom_sf"/>
</dbReference>
<gene>
    <name evidence="5" type="primary">XTH8_2</name>
    <name evidence="5" type="ORF">Zm00014a_038022</name>
</gene>
<name>A0A3L6E209_MAIZE</name>
<dbReference type="InterPro" id="IPR000757">
    <property type="entry name" value="Beta-glucanase-like"/>
</dbReference>
<evidence type="ECO:0000259" key="4">
    <source>
        <dbReference type="PROSITE" id="PS51762"/>
    </source>
</evidence>
<comment type="caution">
    <text evidence="5">The sequence shown here is derived from an EMBL/GenBank/DDBJ whole genome shotgun (WGS) entry which is preliminary data.</text>
</comment>
<dbReference type="PRINTS" id="PR00737">
    <property type="entry name" value="GLHYDRLASE16"/>
</dbReference>
<dbReference type="Pfam" id="PF00722">
    <property type="entry name" value="Glyco_hydro_16"/>
    <property type="match status" value="1"/>
</dbReference>
<organism evidence="5">
    <name type="scientific">Zea mays</name>
    <name type="common">Maize</name>
    <dbReference type="NCBI Taxonomy" id="4577"/>
    <lineage>
        <taxon>Eukaryota</taxon>
        <taxon>Viridiplantae</taxon>
        <taxon>Streptophyta</taxon>
        <taxon>Embryophyta</taxon>
        <taxon>Tracheophyta</taxon>
        <taxon>Spermatophyta</taxon>
        <taxon>Magnoliopsida</taxon>
        <taxon>Liliopsida</taxon>
        <taxon>Poales</taxon>
        <taxon>Poaceae</taxon>
        <taxon>PACMAD clade</taxon>
        <taxon>Panicoideae</taxon>
        <taxon>Andropogonodae</taxon>
        <taxon>Andropogoneae</taxon>
        <taxon>Tripsacinae</taxon>
        <taxon>Zea</taxon>
    </lineage>
</organism>
<dbReference type="GO" id="GO:0004553">
    <property type="term" value="F:hydrolase activity, hydrolyzing O-glycosyl compounds"/>
    <property type="evidence" value="ECO:0007669"/>
    <property type="project" value="InterPro"/>
</dbReference>
<dbReference type="Proteomes" id="UP000251960">
    <property type="component" value="Chromosome 7"/>
</dbReference>
<proteinExistence type="predicted"/>
<dbReference type="PANTHER" id="PTHR35723">
    <property type="entry name" value="POLYPHOSPHATIDYLINOSITOL PHOSPHATASE"/>
    <property type="match status" value="1"/>
</dbReference>
<feature type="active site" description="Proton donor" evidence="3">
    <location>
        <position position="337"/>
    </location>
</feature>
<reference evidence="5" key="1">
    <citation type="journal article" date="2018" name="Nat. Genet.">
        <title>Extensive intraspecific gene order and gene structural variations between Mo17 and other maize genomes.</title>
        <authorList>
            <person name="Sun S."/>
            <person name="Zhou Y."/>
            <person name="Chen J."/>
            <person name="Shi J."/>
            <person name="Zhao H."/>
            <person name="Zhao H."/>
            <person name="Song W."/>
            <person name="Zhang M."/>
            <person name="Cui Y."/>
            <person name="Dong X."/>
            <person name="Liu H."/>
            <person name="Ma X."/>
            <person name="Jiao Y."/>
            <person name="Wang B."/>
            <person name="Wei X."/>
            <person name="Stein J.C."/>
            <person name="Glaubitz J.C."/>
            <person name="Lu F."/>
            <person name="Yu G."/>
            <person name="Liang C."/>
            <person name="Fengler K."/>
            <person name="Li B."/>
            <person name="Rafalski A."/>
            <person name="Schnable P.S."/>
            <person name="Ware D.H."/>
            <person name="Buckler E.S."/>
            <person name="Lai J."/>
        </authorList>
    </citation>
    <scope>NUCLEOTIDE SEQUENCE [LARGE SCALE GENOMIC DNA]</scope>
    <source>
        <tissue evidence="5">Seedling</tissue>
    </source>
</reference>
<evidence type="ECO:0000256" key="3">
    <source>
        <dbReference type="PIRSR" id="PIRSR608264-1"/>
    </source>
</evidence>
<sequence length="388" mass="43522">MAVPRPRIRALRRGTLLLFLLVPLIYSDFVELDLPHNKLLLMMFCNHNLILVECILSFSNQYLLAVGTMQPGLNKIGLSSEENYSGEHVSFVTVFTTYNSVSAGDGNVPPDSVTVGNSSYSKIERSMTILNTFISFIKLSMPRSDVIILTDPGSKFSVNQGSATLLPIEGNYSRGNLMLQRIKTYIAFLEQKLVEFDRTERLNHFVLTDSYIAVVDDLGHIFEKKNPHFHLAVTFRNNKGQPLNSGFVAGASAASFGDNFEITGAEDHVKTSADGQTWYLYLDNKTGVGFQTKQRYLFGWFSMKLKLVGNDSAGVVTAYYMCSDLDAAPLRDELDFEFLGNRSGEPYIIQTNVYHSGVGGREMRHSLWFDPTADFHTYAILWNPKQIV</sequence>
<evidence type="ECO:0000256" key="2">
    <source>
        <dbReference type="ARBA" id="ARBA00023295"/>
    </source>
</evidence>
<evidence type="ECO:0000256" key="1">
    <source>
        <dbReference type="ARBA" id="ARBA00022801"/>
    </source>
</evidence>
<dbReference type="SUPFAM" id="SSF49899">
    <property type="entry name" value="Concanavalin A-like lectins/glucanases"/>
    <property type="match status" value="1"/>
</dbReference>
<keyword evidence="2" id="KW-0326">Glycosidase</keyword>
<evidence type="ECO:0000313" key="5">
    <source>
        <dbReference type="EMBL" id="PWZ14940.1"/>
    </source>
</evidence>
<dbReference type="GO" id="GO:0005975">
    <property type="term" value="P:carbohydrate metabolic process"/>
    <property type="evidence" value="ECO:0007669"/>
    <property type="project" value="InterPro"/>
</dbReference>
<dbReference type="EMBL" id="NCVQ01000008">
    <property type="protein sequence ID" value="PWZ14940.1"/>
    <property type="molecule type" value="Genomic_DNA"/>
</dbReference>
<dbReference type="PROSITE" id="PS51762">
    <property type="entry name" value="GH16_2"/>
    <property type="match status" value="1"/>
</dbReference>
<dbReference type="ExpressionAtlas" id="A0A3L6E209">
    <property type="expression patterns" value="baseline and differential"/>
</dbReference>
<dbReference type="Gene3D" id="2.60.120.200">
    <property type="match status" value="1"/>
</dbReference>
<dbReference type="InterPro" id="IPR008264">
    <property type="entry name" value="Beta_glucanase"/>
</dbReference>
<feature type="active site" description="Nucleophile" evidence="3">
    <location>
        <position position="333"/>
    </location>
</feature>
<dbReference type="AlphaFoldDB" id="A0A3L6E209"/>